<dbReference type="KEGG" id="cfus:CYFUS_002882"/>
<feature type="chain" id="PRO_5011970383" evidence="3">
    <location>
        <begin position="27"/>
        <end position="215"/>
    </location>
</feature>
<proteinExistence type="predicted"/>
<protein>
    <submittedName>
        <fullName evidence="4">Uncharacterized protein</fullName>
    </submittedName>
</protein>
<sequence length="215" mass="23204">MRQRRPVGNRLFPLMTSLWLASSALAHPGDDSRQRRDAIEVSPHEEAWELSWSDTEERLQGSLRPVPPRAGQPLHVSLDVGSFEGAPFTGPLVLTLRPAGATHGQSVTVKRGERHWEYTFVPEATGPHVLDVGFRTTRTKALHAPLEVSDSPVSRLVGWGLLGVGLLALLGYTVRGMLRTERAEPPAPPSPGTDAGEAPPPQIHATPESPAPGEP</sequence>
<keyword evidence="2" id="KW-0472">Membrane</keyword>
<evidence type="ECO:0000256" key="2">
    <source>
        <dbReference type="SAM" id="Phobius"/>
    </source>
</evidence>
<dbReference type="Proteomes" id="UP000217257">
    <property type="component" value="Chromosome"/>
</dbReference>
<dbReference type="AlphaFoldDB" id="A0A250J1Q7"/>
<organism evidence="4 5">
    <name type="scientific">Cystobacter fuscus</name>
    <dbReference type="NCBI Taxonomy" id="43"/>
    <lineage>
        <taxon>Bacteria</taxon>
        <taxon>Pseudomonadati</taxon>
        <taxon>Myxococcota</taxon>
        <taxon>Myxococcia</taxon>
        <taxon>Myxococcales</taxon>
        <taxon>Cystobacterineae</taxon>
        <taxon>Archangiaceae</taxon>
        <taxon>Cystobacter</taxon>
    </lineage>
</organism>
<evidence type="ECO:0000256" key="3">
    <source>
        <dbReference type="SAM" id="SignalP"/>
    </source>
</evidence>
<feature type="transmembrane region" description="Helical" evidence="2">
    <location>
        <begin position="156"/>
        <end position="174"/>
    </location>
</feature>
<keyword evidence="2" id="KW-1133">Transmembrane helix</keyword>
<keyword evidence="3" id="KW-0732">Signal</keyword>
<feature type="signal peptide" evidence="3">
    <location>
        <begin position="1"/>
        <end position="26"/>
    </location>
</feature>
<reference evidence="4 5" key="1">
    <citation type="submission" date="2017-06" db="EMBL/GenBank/DDBJ databases">
        <title>Sequencing and comparative analysis of myxobacterial genomes.</title>
        <authorList>
            <person name="Rupp O."/>
            <person name="Goesmann A."/>
            <person name="Sogaard-Andersen L."/>
        </authorList>
    </citation>
    <scope>NUCLEOTIDE SEQUENCE [LARGE SCALE GENOMIC DNA]</scope>
    <source>
        <strain evidence="4 5">DSM 52655</strain>
    </source>
</reference>
<keyword evidence="2" id="KW-0812">Transmembrane</keyword>
<accession>A0A250J1Q7</accession>
<evidence type="ECO:0000313" key="5">
    <source>
        <dbReference type="Proteomes" id="UP000217257"/>
    </source>
</evidence>
<evidence type="ECO:0000256" key="1">
    <source>
        <dbReference type="SAM" id="MobiDB-lite"/>
    </source>
</evidence>
<name>A0A250J1Q7_9BACT</name>
<evidence type="ECO:0000313" key="4">
    <source>
        <dbReference type="EMBL" id="ATB37460.1"/>
    </source>
</evidence>
<dbReference type="EMBL" id="CP022098">
    <property type="protein sequence ID" value="ATB37460.1"/>
    <property type="molecule type" value="Genomic_DNA"/>
</dbReference>
<dbReference type="RefSeq" id="WP_157758450.1">
    <property type="nucleotide sequence ID" value="NZ_CP022098.1"/>
</dbReference>
<feature type="region of interest" description="Disordered" evidence="1">
    <location>
        <begin position="180"/>
        <end position="215"/>
    </location>
</feature>
<gene>
    <name evidence="4" type="ORF">CYFUS_002882</name>
</gene>